<protein>
    <recommendedName>
        <fullName evidence="4">Antitoxin</fullName>
    </recommendedName>
</protein>
<dbReference type="RefSeq" id="WP_006503955.1">
    <property type="nucleotide sequence ID" value="NZ_BAGZ01000021.1"/>
</dbReference>
<keyword evidence="3" id="KW-1185">Reference proteome</keyword>
<proteinExistence type="predicted"/>
<dbReference type="OrthoDB" id="5125103at2"/>
<feature type="compositionally biased region" description="Gly residues" evidence="1">
    <location>
        <begin position="133"/>
        <end position="143"/>
    </location>
</feature>
<name>K6VAD5_9MICO</name>
<evidence type="ECO:0008006" key="4">
    <source>
        <dbReference type="Google" id="ProtNLM"/>
    </source>
</evidence>
<evidence type="ECO:0000313" key="3">
    <source>
        <dbReference type="Proteomes" id="UP000008495"/>
    </source>
</evidence>
<dbReference type="STRING" id="100225.SAMN05421595_2503"/>
<feature type="compositionally biased region" description="Pro residues" evidence="1">
    <location>
        <begin position="148"/>
        <end position="159"/>
    </location>
</feature>
<sequence length="159" mass="16859">MPFAKDFSRKARKLVGETAHATAQARRSAGEMTDANRETIEAALDRAGRFVDARTEGKYTAKITKARRAATKGVDFVAKQKSTRVPPRPGESPQGPVIIGPAGTAVWKDDQVQDRPRGSEYPTGWPRAESGPGAAGGESGGSGRPYSAPIPPYDPGSPR</sequence>
<dbReference type="AlphaFoldDB" id="K6VAD5"/>
<dbReference type="EMBL" id="BAGZ01000021">
    <property type="protein sequence ID" value="GAB79198.1"/>
    <property type="molecule type" value="Genomic_DNA"/>
</dbReference>
<feature type="region of interest" description="Disordered" evidence="1">
    <location>
        <begin position="80"/>
        <end position="159"/>
    </location>
</feature>
<dbReference type="Proteomes" id="UP000008495">
    <property type="component" value="Unassembled WGS sequence"/>
</dbReference>
<organism evidence="2 3">
    <name type="scientific">Austwickia chelonae NBRC 105200</name>
    <dbReference type="NCBI Taxonomy" id="1184607"/>
    <lineage>
        <taxon>Bacteria</taxon>
        <taxon>Bacillati</taxon>
        <taxon>Actinomycetota</taxon>
        <taxon>Actinomycetes</taxon>
        <taxon>Micrococcales</taxon>
        <taxon>Dermatophilaceae</taxon>
        <taxon>Austwickia</taxon>
    </lineage>
</organism>
<dbReference type="Pfam" id="PF14013">
    <property type="entry name" value="MT0933_antitox"/>
    <property type="match status" value="1"/>
</dbReference>
<dbReference type="eggNOG" id="COG4086">
    <property type="taxonomic scope" value="Bacteria"/>
</dbReference>
<gene>
    <name evidence="2" type="ORF">AUCHE_21_00230</name>
</gene>
<accession>K6VAD5</accession>
<evidence type="ECO:0000256" key="1">
    <source>
        <dbReference type="SAM" id="MobiDB-lite"/>
    </source>
</evidence>
<dbReference type="InterPro" id="IPR028037">
    <property type="entry name" value="Antitoxin_Rv0909/MT0933"/>
</dbReference>
<reference evidence="2 3" key="1">
    <citation type="submission" date="2012-08" db="EMBL/GenBank/DDBJ databases">
        <title>Whole genome shotgun sequence of Austwickia chelonae NBRC 105200.</title>
        <authorList>
            <person name="Yoshida I."/>
            <person name="Hosoyama A."/>
            <person name="Tsuchikane K."/>
            <person name="Katsumata H."/>
            <person name="Ando Y."/>
            <person name="Ohji S."/>
            <person name="Hamada M."/>
            <person name="Tamura T."/>
            <person name="Yamazoe A."/>
            <person name="Yamazaki S."/>
            <person name="Fujita N."/>
        </authorList>
    </citation>
    <scope>NUCLEOTIDE SEQUENCE [LARGE SCALE GENOMIC DNA]</scope>
    <source>
        <strain evidence="2 3">NBRC 105200</strain>
    </source>
</reference>
<feature type="region of interest" description="Disordered" evidence="1">
    <location>
        <begin position="15"/>
        <end position="36"/>
    </location>
</feature>
<feature type="compositionally biased region" description="Basic and acidic residues" evidence="1">
    <location>
        <begin position="107"/>
        <end position="118"/>
    </location>
</feature>
<evidence type="ECO:0000313" key="2">
    <source>
        <dbReference type="EMBL" id="GAB79198.1"/>
    </source>
</evidence>
<comment type="caution">
    <text evidence="2">The sequence shown here is derived from an EMBL/GenBank/DDBJ whole genome shotgun (WGS) entry which is preliminary data.</text>
</comment>